<evidence type="ECO:0000313" key="3">
    <source>
        <dbReference type="Proteomes" id="UP001152803"/>
    </source>
</evidence>
<sequence length="90" mass="9315">MAACCSLLAEVQSCSGQELSDLALRNGIGAAAHHRGAQSPAPVKPSCCSPMLTAVAWREKEECPAVCNPAQNPRLLGSPLRPEQLCSGTA</sequence>
<dbReference type="AlphaFoldDB" id="A0A9Q1I7C7"/>
<reference evidence="2" key="1">
    <citation type="journal article" date="2023" name="Science">
        <title>Genome structures resolve the early diversification of teleost fishes.</title>
        <authorList>
            <person name="Parey E."/>
            <person name="Louis A."/>
            <person name="Montfort J."/>
            <person name="Bouchez O."/>
            <person name="Roques C."/>
            <person name="Iampietro C."/>
            <person name="Lluch J."/>
            <person name="Castinel A."/>
            <person name="Donnadieu C."/>
            <person name="Desvignes T."/>
            <person name="Floi Bucao C."/>
            <person name="Jouanno E."/>
            <person name="Wen M."/>
            <person name="Mejri S."/>
            <person name="Dirks R."/>
            <person name="Jansen H."/>
            <person name="Henkel C."/>
            <person name="Chen W.J."/>
            <person name="Zahm M."/>
            <person name="Cabau C."/>
            <person name="Klopp C."/>
            <person name="Thompson A.W."/>
            <person name="Robinson-Rechavi M."/>
            <person name="Braasch I."/>
            <person name="Lecointre G."/>
            <person name="Bobe J."/>
            <person name="Postlethwait J.H."/>
            <person name="Berthelot C."/>
            <person name="Roest Crollius H."/>
            <person name="Guiguen Y."/>
        </authorList>
    </citation>
    <scope>NUCLEOTIDE SEQUENCE</scope>
    <source>
        <strain evidence="2">Concon-B</strain>
    </source>
</reference>
<dbReference type="Proteomes" id="UP001152803">
    <property type="component" value="Unassembled WGS sequence"/>
</dbReference>
<name>A0A9Q1I7C7_CONCO</name>
<comment type="caution">
    <text evidence="2">The sequence shown here is derived from an EMBL/GenBank/DDBJ whole genome shotgun (WGS) entry which is preliminary data.</text>
</comment>
<protein>
    <submittedName>
        <fullName evidence="2">Uncharacterized protein</fullName>
    </submittedName>
</protein>
<proteinExistence type="predicted"/>
<evidence type="ECO:0000256" key="1">
    <source>
        <dbReference type="SAM" id="MobiDB-lite"/>
    </source>
</evidence>
<evidence type="ECO:0000313" key="2">
    <source>
        <dbReference type="EMBL" id="KAJ8284475.1"/>
    </source>
</evidence>
<dbReference type="EMBL" id="JAFJMO010000002">
    <property type="protein sequence ID" value="KAJ8284475.1"/>
    <property type="molecule type" value="Genomic_DNA"/>
</dbReference>
<keyword evidence="3" id="KW-1185">Reference proteome</keyword>
<feature type="region of interest" description="Disordered" evidence="1">
    <location>
        <begin position="71"/>
        <end position="90"/>
    </location>
</feature>
<organism evidence="2 3">
    <name type="scientific">Conger conger</name>
    <name type="common">Conger eel</name>
    <name type="synonym">Muraena conger</name>
    <dbReference type="NCBI Taxonomy" id="82655"/>
    <lineage>
        <taxon>Eukaryota</taxon>
        <taxon>Metazoa</taxon>
        <taxon>Chordata</taxon>
        <taxon>Craniata</taxon>
        <taxon>Vertebrata</taxon>
        <taxon>Euteleostomi</taxon>
        <taxon>Actinopterygii</taxon>
        <taxon>Neopterygii</taxon>
        <taxon>Teleostei</taxon>
        <taxon>Anguilliformes</taxon>
        <taxon>Congridae</taxon>
        <taxon>Conger</taxon>
    </lineage>
</organism>
<gene>
    <name evidence="2" type="ORF">COCON_G00033250</name>
</gene>
<accession>A0A9Q1I7C7</accession>